<dbReference type="EMBL" id="GG698906">
    <property type="protein sequence ID" value="EEU42033.1"/>
    <property type="molecule type" value="Genomic_DNA"/>
</dbReference>
<protein>
    <submittedName>
        <fullName evidence="3">Uncharacterized protein</fullName>
    </submittedName>
</protein>
<feature type="region of interest" description="Disordered" evidence="2">
    <location>
        <begin position="170"/>
        <end position="226"/>
    </location>
</feature>
<organism evidence="3 4">
    <name type="scientific">Fusarium vanettenii (strain ATCC MYA-4622 / CBS 123669 / FGSC 9596 / NRRL 45880 / 77-13-4)</name>
    <name type="common">Fusarium solani subsp. pisi</name>
    <dbReference type="NCBI Taxonomy" id="660122"/>
    <lineage>
        <taxon>Eukaryota</taxon>
        <taxon>Fungi</taxon>
        <taxon>Dikarya</taxon>
        <taxon>Ascomycota</taxon>
        <taxon>Pezizomycotina</taxon>
        <taxon>Sordariomycetes</taxon>
        <taxon>Hypocreomycetidae</taxon>
        <taxon>Hypocreales</taxon>
        <taxon>Nectriaceae</taxon>
        <taxon>Fusarium</taxon>
        <taxon>Fusarium solani species complex</taxon>
        <taxon>Fusarium vanettenii</taxon>
    </lineage>
</organism>
<evidence type="ECO:0000256" key="2">
    <source>
        <dbReference type="SAM" id="MobiDB-lite"/>
    </source>
</evidence>
<accession>C7Z1P0</accession>
<dbReference type="Proteomes" id="UP000005206">
    <property type="component" value="Chromosome 10"/>
</dbReference>
<dbReference type="AlphaFoldDB" id="C7Z1P0"/>
<gene>
    <name evidence="3" type="ORF">NECHADRAFT_85865</name>
</gene>
<dbReference type="KEGG" id="nhe:NECHADRAFT_85865"/>
<dbReference type="HOGENOM" id="CLU_017007_0_0_1"/>
<feature type="compositionally biased region" description="Low complexity" evidence="2">
    <location>
        <begin position="192"/>
        <end position="207"/>
    </location>
</feature>
<keyword evidence="1" id="KW-0175">Coiled coil</keyword>
<proteinExistence type="predicted"/>
<dbReference type="InParanoid" id="C7Z1P0"/>
<evidence type="ECO:0000313" key="3">
    <source>
        <dbReference type="EMBL" id="EEU42033.1"/>
    </source>
</evidence>
<feature type="region of interest" description="Disordered" evidence="2">
    <location>
        <begin position="242"/>
        <end position="360"/>
    </location>
</feature>
<dbReference type="STRING" id="660122.C7Z1P0"/>
<keyword evidence="4" id="KW-1185">Reference proteome</keyword>
<dbReference type="OMA" id="WRWQCDV"/>
<feature type="region of interest" description="Disordered" evidence="2">
    <location>
        <begin position="811"/>
        <end position="849"/>
    </location>
</feature>
<dbReference type="GeneID" id="9671707"/>
<evidence type="ECO:0000313" key="4">
    <source>
        <dbReference type="Proteomes" id="UP000005206"/>
    </source>
</evidence>
<name>C7Z1P0_FUSV7</name>
<reference evidence="3 4" key="1">
    <citation type="journal article" date="2009" name="PLoS Genet.">
        <title>The genome of Nectria haematococca: contribution of supernumerary chromosomes to gene expansion.</title>
        <authorList>
            <person name="Coleman J.J."/>
            <person name="Rounsley S.D."/>
            <person name="Rodriguez-Carres M."/>
            <person name="Kuo A."/>
            <person name="Wasmann C.C."/>
            <person name="Grimwood J."/>
            <person name="Schmutz J."/>
            <person name="Taga M."/>
            <person name="White G.J."/>
            <person name="Zhou S."/>
            <person name="Schwartz D.C."/>
            <person name="Freitag M."/>
            <person name="Ma L.J."/>
            <person name="Danchin E.G."/>
            <person name="Henrissat B."/>
            <person name="Coutinho P.M."/>
            <person name="Nelson D.R."/>
            <person name="Straney D."/>
            <person name="Napoli C.A."/>
            <person name="Barker B.M."/>
            <person name="Gribskov M."/>
            <person name="Rep M."/>
            <person name="Kroken S."/>
            <person name="Molnar I."/>
            <person name="Rensing C."/>
            <person name="Kennell J.C."/>
            <person name="Zamora J."/>
            <person name="Farman M.L."/>
            <person name="Selker E.U."/>
            <person name="Salamov A."/>
            <person name="Shapiro H."/>
            <person name="Pangilinan J."/>
            <person name="Lindquist E."/>
            <person name="Lamers C."/>
            <person name="Grigoriev I.V."/>
            <person name="Geiser D.M."/>
            <person name="Covert S.F."/>
            <person name="Temporini E."/>
            <person name="Vanetten H.D."/>
        </authorList>
    </citation>
    <scope>NUCLEOTIDE SEQUENCE [LARGE SCALE GENOMIC DNA]</scope>
    <source>
        <strain evidence="4">ATCC MYA-4622 / CBS 123669 / FGSC 9596 / NRRL 45880 / 77-13-4</strain>
    </source>
</reference>
<feature type="coiled-coil region" evidence="1">
    <location>
        <begin position="486"/>
        <end position="534"/>
    </location>
</feature>
<dbReference type="VEuPathDB" id="FungiDB:NECHADRAFT_85865"/>
<dbReference type="RefSeq" id="XP_003047746.1">
    <property type="nucleotide sequence ID" value="XM_003047700.1"/>
</dbReference>
<feature type="compositionally biased region" description="Pro residues" evidence="2">
    <location>
        <begin position="259"/>
        <end position="268"/>
    </location>
</feature>
<evidence type="ECO:0000256" key="1">
    <source>
        <dbReference type="SAM" id="Coils"/>
    </source>
</evidence>
<dbReference type="OrthoDB" id="3553547at2759"/>
<dbReference type="eggNOG" id="ENOG502QQEE">
    <property type="taxonomic scope" value="Eukaryota"/>
</dbReference>
<feature type="coiled-coil region" evidence="1">
    <location>
        <begin position="426"/>
        <end position="460"/>
    </location>
</feature>
<sequence>MKHTCRGPRVESSSCQSPKLGKLSLFSSPQSCRAALSFIPSTFDRPPLCLLGSKFQFQLKLKLKLHPSQSRHHPSIDATLGQDIRQSFTKSFQDLHLRYAQSSPRPVSSPGTDAYPRTRVRVGGEALDSVQDALLRSLPSSRSTSASECSMPLGSFASLSSFQPASFQPASFPIPKPDDAVVSRSTPAPTASVSPTRPPTSLSRSSSQKLTPLPVRQRSLPPVSKSHESLCPIFLSTSLPSLPQPFDPFRPQQATLPGSAPPSPPPRSPAASTPEDPGASATKSLAHTSIPHERSIELADGSPSRGRSPNPVDRTASDLDSESWSESSFDARSELEQIEPSGTRQFPPLPPSAPLVTPGVIRRKASMTNRITTWISQYERSRTPRRWSGTDTRVDAVPEVNDANKSNVSKTSAPPEDAVEILWTKLKDQRAKLNDIKSQMSRKRKRLKELRRARDQADNAFMAIIRPVLVDPNGSLPTLRGSVDGVDRRLAEMQRLRSDYQALERDYEDQEMSLDEEEEELNKLETNFFSLLAVGNTISIRPHKEPEPQQDTPELLRGISPNGPTDDPHPLFQELMSAVGDLQNAKEDLDELLFLKGEHEKELTMKTTANMELTVAEKEFLADFPADQERMTDSVSKLQDKVTQLRQLCEQKRVMQKHLSSQVAYLLYPQQGYEDIDLDSEDEPTHSLAHAKFSLLLSQPEHLLEEVPTTAGGALKAAAKLPDSDPSKRGRMQLASKEYSIDRLIIAHNEGGKTDFVNRWLLHQLRLSPLKALLLYVTFTTSQGLKIRDLLRWQRDVLHYWWVGSRRESNRATSESSDYDSKFRTSQRSRRTSDVGSGVGSPSERWHPH</sequence>